<evidence type="ECO:0000313" key="3">
    <source>
        <dbReference type="Proteomes" id="UP000198583"/>
    </source>
</evidence>
<feature type="transmembrane region" description="Helical" evidence="1">
    <location>
        <begin position="17"/>
        <end position="35"/>
    </location>
</feature>
<dbReference type="EMBL" id="FOYL01000011">
    <property type="protein sequence ID" value="SFR27884.1"/>
    <property type="molecule type" value="Genomic_DNA"/>
</dbReference>
<dbReference type="Proteomes" id="UP000198583">
    <property type="component" value="Unassembled WGS sequence"/>
</dbReference>
<dbReference type="RefSeq" id="WP_093603339.1">
    <property type="nucleotide sequence ID" value="NZ_FOYL01000011.1"/>
</dbReference>
<dbReference type="STRING" id="84724.SAMN04488564_111324"/>
<evidence type="ECO:0000256" key="1">
    <source>
        <dbReference type="SAM" id="Phobius"/>
    </source>
</evidence>
<feature type="transmembrane region" description="Helical" evidence="1">
    <location>
        <begin position="161"/>
        <end position="183"/>
    </location>
</feature>
<accession>A0A1I6FD88</accession>
<sequence>MPSLSTFSCLLRRTSRALSLCLVVGAGLLSAYLIGPSKLPFSVQRIKDVSGSRPLDVMFAYSANEGAAALDALGTAGRRHYWYFLVADAGFLVIYTLALASLLFALFGRGRWALAVASVPAVAGLFDALEDAGEVIALSMVPNSPLVVLWATSALGVVKHIAIYGALLLLLPVGLVLALLRFIKRRGNDGAP</sequence>
<name>A0A1I6FD88_9PSEU</name>
<gene>
    <name evidence="2" type="ORF">SAMN04488564_111324</name>
</gene>
<reference evidence="3" key="1">
    <citation type="submission" date="2016-10" db="EMBL/GenBank/DDBJ databases">
        <authorList>
            <person name="Varghese N."/>
            <person name="Submissions S."/>
        </authorList>
    </citation>
    <scope>NUCLEOTIDE SEQUENCE [LARGE SCALE GENOMIC DNA]</scope>
    <source>
        <strain evidence="3">DSM 44232</strain>
    </source>
</reference>
<protein>
    <submittedName>
        <fullName evidence="2">Uncharacterized protein</fullName>
    </submittedName>
</protein>
<keyword evidence="1" id="KW-0472">Membrane</keyword>
<dbReference type="AlphaFoldDB" id="A0A1I6FD88"/>
<feature type="transmembrane region" description="Helical" evidence="1">
    <location>
        <begin position="81"/>
        <end position="106"/>
    </location>
</feature>
<organism evidence="2 3">
    <name type="scientific">Lentzea waywayandensis</name>
    <dbReference type="NCBI Taxonomy" id="84724"/>
    <lineage>
        <taxon>Bacteria</taxon>
        <taxon>Bacillati</taxon>
        <taxon>Actinomycetota</taxon>
        <taxon>Actinomycetes</taxon>
        <taxon>Pseudonocardiales</taxon>
        <taxon>Pseudonocardiaceae</taxon>
        <taxon>Lentzea</taxon>
    </lineage>
</organism>
<keyword evidence="1" id="KW-0812">Transmembrane</keyword>
<evidence type="ECO:0000313" key="2">
    <source>
        <dbReference type="EMBL" id="SFR27884.1"/>
    </source>
</evidence>
<proteinExistence type="predicted"/>
<keyword evidence="3" id="KW-1185">Reference proteome</keyword>
<keyword evidence="1" id="KW-1133">Transmembrane helix</keyword>